<evidence type="ECO:0008006" key="5">
    <source>
        <dbReference type="Google" id="ProtNLM"/>
    </source>
</evidence>
<protein>
    <recommendedName>
        <fullName evidence="5">Transmembrane protein</fullName>
    </recommendedName>
</protein>
<sequence>MDNNVLIGIALALQLVCCLALLASSAATEHPRHDTADSPWFYALQVFVLAIGGFVVHKASKASKSVENDTDGDGPTFSMQRFDSHPPAVSEEFRIQSLATGMSNIASGVSIATSAGGMVQSSSLGSPEPAEEHKGMFIAVCVFFAASIGLGLVGSFFFVAHASELNVTNTRCDLAIDSPESCSDNRERLRATLARLGVYTAFALLALHPLASWLVAHKHYVVIPPPTAPSLTDDQLSRADFPSRASMSATSAVIRHPSGAVTSRPPVPRGIVASGSPAIAVTPGSPEMMQTR</sequence>
<keyword evidence="2" id="KW-0732">Signal</keyword>
<proteinExistence type="predicted"/>
<dbReference type="Proteomes" id="UP000054408">
    <property type="component" value="Unassembled WGS sequence"/>
</dbReference>
<gene>
    <name evidence="3" type="ORF">AMSG_00280</name>
</gene>
<keyword evidence="1" id="KW-0472">Membrane</keyword>
<feature type="signal peptide" evidence="2">
    <location>
        <begin position="1"/>
        <end position="27"/>
    </location>
</feature>
<keyword evidence="1" id="KW-1133">Transmembrane helix</keyword>
<reference evidence="3 4" key="1">
    <citation type="submission" date="2010-05" db="EMBL/GenBank/DDBJ databases">
        <title>The Genome Sequence of Thecamonas trahens ATCC 50062.</title>
        <authorList>
            <consortium name="The Broad Institute Genome Sequencing Platform"/>
            <person name="Russ C."/>
            <person name="Cuomo C."/>
            <person name="Shea T."/>
            <person name="Young S.K."/>
            <person name="Zeng Q."/>
            <person name="Koehrsen M."/>
            <person name="Haas B."/>
            <person name="Borodovsky M."/>
            <person name="Guigo R."/>
            <person name="Alvarado L."/>
            <person name="Berlin A."/>
            <person name="Bochicchio J."/>
            <person name="Borenstein D."/>
            <person name="Chapman S."/>
            <person name="Chen Z."/>
            <person name="Freedman E."/>
            <person name="Gellesch M."/>
            <person name="Goldberg J."/>
            <person name="Griggs A."/>
            <person name="Gujja S."/>
            <person name="Heilman E."/>
            <person name="Heiman D."/>
            <person name="Hepburn T."/>
            <person name="Howarth C."/>
            <person name="Jen D."/>
            <person name="Larson L."/>
            <person name="Mehta T."/>
            <person name="Park D."/>
            <person name="Pearson M."/>
            <person name="Roberts A."/>
            <person name="Saif S."/>
            <person name="Shenoy N."/>
            <person name="Sisk P."/>
            <person name="Stolte C."/>
            <person name="Sykes S."/>
            <person name="Thomson T."/>
            <person name="Walk T."/>
            <person name="White J."/>
            <person name="Yandava C."/>
            <person name="Burger G."/>
            <person name="Gray M.W."/>
            <person name="Holland P.W.H."/>
            <person name="King N."/>
            <person name="Lang F.B.F."/>
            <person name="Roger A.J."/>
            <person name="Ruiz-Trillo I."/>
            <person name="Lander E."/>
            <person name="Nusbaum C."/>
        </authorList>
    </citation>
    <scope>NUCLEOTIDE SEQUENCE [LARGE SCALE GENOMIC DNA]</scope>
    <source>
        <strain evidence="3 4">ATCC 50062</strain>
    </source>
</reference>
<keyword evidence="1" id="KW-0812">Transmembrane</keyword>
<dbReference type="AlphaFoldDB" id="A0A0L0D1S6"/>
<evidence type="ECO:0000313" key="3">
    <source>
        <dbReference type="EMBL" id="KNC46161.1"/>
    </source>
</evidence>
<accession>A0A0L0D1S6</accession>
<keyword evidence="4" id="KW-1185">Reference proteome</keyword>
<feature type="chain" id="PRO_5005537128" description="Transmembrane protein" evidence="2">
    <location>
        <begin position="28"/>
        <end position="292"/>
    </location>
</feature>
<dbReference type="RefSeq" id="XP_013763137.1">
    <property type="nucleotide sequence ID" value="XM_013907683.1"/>
</dbReference>
<dbReference type="GeneID" id="25560094"/>
<feature type="transmembrane region" description="Helical" evidence="1">
    <location>
        <begin position="136"/>
        <end position="160"/>
    </location>
</feature>
<organism evidence="3 4">
    <name type="scientific">Thecamonas trahens ATCC 50062</name>
    <dbReference type="NCBI Taxonomy" id="461836"/>
    <lineage>
        <taxon>Eukaryota</taxon>
        <taxon>Apusozoa</taxon>
        <taxon>Apusomonadida</taxon>
        <taxon>Apusomonadidae</taxon>
        <taxon>Thecamonas</taxon>
    </lineage>
</organism>
<evidence type="ECO:0000256" key="1">
    <source>
        <dbReference type="SAM" id="Phobius"/>
    </source>
</evidence>
<dbReference type="EMBL" id="GL349433">
    <property type="protein sequence ID" value="KNC46161.1"/>
    <property type="molecule type" value="Genomic_DNA"/>
</dbReference>
<evidence type="ECO:0000313" key="4">
    <source>
        <dbReference type="Proteomes" id="UP000054408"/>
    </source>
</evidence>
<feature type="transmembrane region" description="Helical" evidence="1">
    <location>
        <begin position="38"/>
        <end position="56"/>
    </location>
</feature>
<name>A0A0L0D1S6_THETB</name>
<evidence type="ECO:0000256" key="2">
    <source>
        <dbReference type="SAM" id="SignalP"/>
    </source>
</evidence>
<feature type="transmembrane region" description="Helical" evidence="1">
    <location>
        <begin position="196"/>
        <end position="216"/>
    </location>
</feature>